<dbReference type="Gene3D" id="1.10.260.40">
    <property type="entry name" value="lambda repressor-like DNA-binding domains"/>
    <property type="match status" value="1"/>
</dbReference>
<dbReference type="PANTHER" id="PTHR35010:SF2">
    <property type="entry name" value="BLL4672 PROTEIN"/>
    <property type="match status" value="1"/>
</dbReference>
<reference evidence="2" key="1">
    <citation type="submission" date="2021-04" db="EMBL/GenBank/DDBJ databases">
        <title>Genome based classification of Actinospica acidithermotolerans sp. nov., an actinobacterium isolated from an Indonesian hot spring.</title>
        <authorList>
            <person name="Kusuma A.B."/>
            <person name="Putra K.E."/>
            <person name="Nafisah S."/>
            <person name="Loh J."/>
            <person name="Nouioui I."/>
            <person name="Goodfellow M."/>
        </authorList>
    </citation>
    <scope>NUCLEOTIDE SEQUENCE</scope>
    <source>
        <strain evidence="2">MGRD01-02</strain>
    </source>
</reference>
<dbReference type="InterPro" id="IPR001387">
    <property type="entry name" value="Cro/C1-type_HTH"/>
</dbReference>
<dbReference type="RefSeq" id="WP_212519784.1">
    <property type="nucleotide sequence ID" value="NZ_JAGSOH010000062.1"/>
</dbReference>
<dbReference type="EMBL" id="JAGSOH010000062">
    <property type="protein sequence ID" value="MBR7828649.1"/>
    <property type="molecule type" value="Genomic_DNA"/>
</dbReference>
<protein>
    <submittedName>
        <fullName evidence="2">Helix-turn-helix domain-containing protein</fullName>
    </submittedName>
</protein>
<name>A0A941EJ94_9ACTN</name>
<sequence length="176" mass="19191">MDARTEFHDFLSSRRARLNPEQAGLPLYGGNRRVPGLRREEVALLAGMSVDYYVRLERGNAKGVSDSVLEALARALQLDEAERAHLFDLANAVNAGSGGHARAATRGGGSRNAVRPRVRPSVQRVIDAMATVPAYARNRRLDILGCNRLGRALMSPVFADPSSGRPPNLARFLFLD</sequence>
<comment type="caution">
    <text evidence="2">The sequence shown here is derived from an EMBL/GenBank/DDBJ whole genome shotgun (WGS) entry which is preliminary data.</text>
</comment>
<dbReference type="Gene3D" id="3.30.450.180">
    <property type="match status" value="1"/>
</dbReference>
<evidence type="ECO:0000259" key="1">
    <source>
        <dbReference type="PROSITE" id="PS50943"/>
    </source>
</evidence>
<dbReference type="GO" id="GO:0003677">
    <property type="term" value="F:DNA binding"/>
    <property type="evidence" value="ECO:0007669"/>
    <property type="project" value="InterPro"/>
</dbReference>
<evidence type="ECO:0000313" key="2">
    <source>
        <dbReference type="EMBL" id="MBR7828649.1"/>
    </source>
</evidence>
<dbReference type="Pfam" id="PF17765">
    <property type="entry name" value="MLTR_LBD"/>
    <property type="match status" value="1"/>
</dbReference>
<keyword evidence="3" id="KW-1185">Reference proteome</keyword>
<dbReference type="InterPro" id="IPR010982">
    <property type="entry name" value="Lambda_DNA-bd_dom_sf"/>
</dbReference>
<organism evidence="2 3">
    <name type="scientific">Actinospica acidithermotolerans</name>
    <dbReference type="NCBI Taxonomy" id="2828514"/>
    <lineage>
        <taxon>Bacteria</taxon>
        <taxon>Bacillati</taxon>
        <taxon>Actinomycetota</taxon>
        <taxon>Actinomycetes</taxon>
        <taxon>Catenulisporales</taxon>
        <taxon>Actinospicaceae</taxon>
        <taxon>Actinospica</taxon>
    </lineage>
</organism>
<dbReference type="Proteomes" id="UP000676325">
    <property type="component" value="Unassembled WGS sequence"/>
</dbReference>
<dbReference type="Pfam" id="PF13560">
    <property type="entry name" value="HTH_31"/>
    <property type="match status" value="1"/>
</dbReference>
<dbReference type="PROSITE" id="PS50943">
    <property type="entry name" value="HTH_CROC1"/>
    <property type="match status" value="1"/>
</dbReference>
<dbReference type="SUPFAM" id="SSF47413">
    <property type="entry name" value="lambda repressor-like DNA-binding domains"/>
    <property type="match status" value="1"/>
</dbReference>
<dbReference type="PANTHER" id="PTHR35010">
    <property type="entry name" value="BLL4672 PROTEIN-RELATED"/>
    <property type="match status" value="1"/>
</dbReference>
<dbReference type="SMART" id="SM00530">
    <property type="entry name" value="HTH_XRE"/>
    <property type="match status" value="1"/>
</dbReference>
<dbReference type="CDD" id="cd00093">
    <property type="entry name" value="HTH_XRE"/>
    <property type="match status" value="1"/>
</dbReference>
<evidence type="ECO:0000313" key="3">
    <source>
        <dbReference type="Proteomes" id="UP000676325"/>
    </source>
</evidence>
<accession>A0A941EJ94</accession>
<proteinExistence type="predicted"/>
<gene>
    <name evidence="2" type="ORF">KDK95_20235</name>
</gene>
<feature type="non-terminal residue" evidence="2">
    <location>
        <position position="176"/>
    </location>
</feature>
<feature type="domain" description="HTH cro/C1-type" evidence="1">
    <location>
        <begin position="36"/>
        <end position="83"/>
    </location>
</feature>
<dbReference type="AlphaFoldDB" id="A0A941EJ94"/>
<dbReference type="InterPro" id="IPR041413">
    <property type="entry name" value="MLTR_LBD"/>
</dbReference>